<organism evidence="1 2">
    <name type="scientific">Araneus ventricosus</name>
    <name type="common">Orbweaver spider</name>
    <name type="synonym">Epeira ventricosa</name>
    <dbReference type="NCBI Taxonomy" id="182803"/>
    <lineage>
        <taxon>Eukaryota</taxon>
        <taxon>Metazoa</taxon>
        <taxon>Ecdysozoa</taxon>
        <taxon>Arthropoda</taxon>
        <taxon>Chelicerata</taxon>
        <taxon>Arachnida</taxon>
        <taxon>Araneae</taxon>
        <taxon>Araneomorphae</taxon>
        <taxon>Entelegynae</taxon>
        <taxon>Araneoidea</taxon>
        <taxon>Araneidae</taxon>
        <taxon>Araneus</taxon>
    </lineage>
</organism>
<reference evidence="1 2" key="1">
    <citation type="journal article" date="2019" name="Sci. Rep.">
        <title>Orb-weaving spider Araneus ventricosus genome elucidates the spidroin gene catalogue.</title>
        <authorList>
            <person name="Kono N."/>
            <person name="Nakamura H."/>
            <person name="Ohtoshi R."/>
            <person name="Moran D.A.P."/>
            <person name="Shinohara A."/>
            <person name="Yoshida Y."/>
            <person name="Fujiwara M."/>
            <person name="Mori M."/>
            <person name="Tomita M."/>
            <person name="Arakawa K."/>
        </authorList>
    </citation>
    <scope>NUCLEOTIDE SEQUENCE [LARGE SCALE GENOMIC DNA]</scope>
</reference>
<dbReference type="AlphaFoldDB" id="A0A4Y2WK41"/>
<gene>
    <name evidence="1" type="ORF">AVEN_166603_1</name>
</gene>
<comment type="caution">
    <text evidence="1">The sequence shown here is derived from an EMBL/GenBank/DDBJ whole genome shotgun (WGS) entry which is preliminary data.</text>
</comment>
<accession>A0A4Y2WK41</accession>
<sequence length="219" mass="25325">MATATVHENLSNIRYFIHMLKNSGYFDVYVVSIGSETPACQRYNIMVFEGHTLVPADLGIKNRNLTEEQLQRLNREMNVQEWYHCASSEAEMISILKNSPAKFGVWGEEQMNCFSQFLDNVQDVSSDIMQELLNSQTNDEFHPKENALNRYYPSIADLFIAILRKHAGKLSIQPTGTLDEFFKEWVETLAWKSLLGCEVDDGVYESHMRYTYERLAEVM</sequence>
<name>A0A4Y2WK41_ARAVE</name>
<protein>
    <submittedName>
        <fullName evidence="1">Uncharacterized protein</fullName>
    </submittedName>
</protein>
<dbReference type="Proteomes" id="UP000499080">
    <property type="component" value="Unassembled WGS sequence"/>
</dbReference>
<keyword evidence="2" id="KW-1185">Reference proteome</keyword>
<evidence type="ECO:0000313" key="1">
    <source>
        <dbReference type="EMBL" id="GBO36742.1"/>
    </source>
</evidence>
<dbReference type="EMBL" id="BGPR01060991">
    <property type="protein sequence ID" value="GBO36742.1"/>
    <property type="molecule type" value="Genomic_DNA"/>
</dbReference>
<proteinExistence type="predicted"/>
<evidence type="ECO:0000313" key="2">
    <source>
        <dbReference type="Proteomes" id="UP000499080"/>
    </source>
</evidence>